<accession>A0A8X6ICT5</accession>
<dbReference type="AlphaFoldDB" id="A0A8X6ICT5"/>
<evidence type="ECO:0000313" key="1">
    <source>
        <dbReference type="EMBL" id="GFS40683.1"/>
    </source>
</evidence>
<sequence length="97" mass="11523">MGVPSRKGRVPIYLERSEDILHSRLRRARLLSRTPSLYQFGPPLRRSVHSKKTCKRLNIADVEYQVVTIQWRFMESDIFHICPNFVKGRISNKQHFE</sequence>
<reference evidence="1" key="1">
    <citation type="submission" date="2020-08" db="EMBL/GenBank/DDBJ databases">
        <title>Multicomponent nature underlies the extraordinary mechanical properties of spider dragline silk.</title>
        <authorList>
            <person name="Kono N."/>
            <person name="Nakamura H."/>
            <person name="Mori M."/>
            <person name="Yoshida Y."/>
            <person name="Ohtoshi R."/>
            <person name="Malay A.D."/>
            <person name="Moran D.A.P."/>
            <person name="Tomita M."/>
            <person name="Numata K."/>
            <person name="Arakawa K."/>
        </authorList>
    </citation>
    <scope>NUCLEOTIDE SEQUENCE</scope>
</reference>
<keyword evidence="2" id="KW-1185">Reference proteome</keyword>
<evidence type="ECO:0000313" key="2">
    <source>
        <dbReference type="Proteomes" id="UP000887013"/>
    </source>
</evidence>
<protein>
    <submittedName>
        <fullName evidence="1">Uncharacterized protein</fullName>
    </submittedName>
</protein>
<name>A0A8X6ICT5_NEPPI</name>
<gene>
    <name evidence="1" type="ORF">NPIL_529181</name>
</gene>
<organism evidence="1 2">
    <name type="scientific">Nephila pilipes</name>
    <name type="common">Giant wood spider</name>
    <name type="synonym">Nephila maculata</name>
    <dbReference type="NCBI Taxonomy" id="299642"/>
    <lineage>
        <taxon>Eukaryota</taxon>
        <taxon>Metazoa</taxon>
        <taxon>Ecdysozoa</taxon>
        <taxon>Arthropoda</taxon>
        <taxon>Chelicerata</taxon>
        <taxon>Arachnida</taxon>
        <taxon>Araneae</taxon>
        <taxon>Araneomorphae</taxon>
        <taxon>Entelegynae</taxon>
        <taxon>Araneoidea</taxon>
        <taxon>Nephilidae</taxon>
        <taxon>Nephila</taxon>
    </lineage>
</organism>
<dbReference type="Proteomes" id="UP000887013">
    <property type="component" value="Unassembled WGS sequence"/>
</dbReference>
<dbReference type="EMBL" id="BMAW01089588">
    <property type="protein sequence ID" value="GFS40683.1"/>
    <property type="molecule type" value="Genomic_DNA"/>
</dbReference>
<proteinExistence type="predicted"/>
<comment type="caution">
    <text evidence="1">The sequence shown here is derived from an EMBL/GenBank/DDBJ whole genome shotgun (WGS) entry which is preliminary data.</text>
</comment>